<dbReference type="InterPro" id="IPR036396">
    <property type="entry name" value="Cyt_P450_sf"/>
</dbReference>
<keyword evidence="5 6" id="KW-0408">Iron</keyword>
<dbReference type="FunFam" id="1.10.630.10:FF:000038">
    <property type="entry name" value="Cytochrome P450 84A1"/>
    <property type="match status" value="1"/>
</dbReference>
<keyword evidence="7" id="KW-0503">Monooxygenase</keyword>
<dbReference type="Pfam" id="PF00067">
    <property type="entry name" value="p450"/>
    <property type="match status" value="1"/>
</dbReference>
<dbReference type="EMBL" id="JBBWWQ010000014">
    <property type="protein sequence ID" value="KAK8931361.1"/>
    <property type="molecule type" value="Genomic_DNA"/>
</dbReference>
<proteinExistence type="inferred from homology"/>
<dbReference type="PRINTS" id="PR00385">
    <property type="entry name" value="P450"/>
</dbReference>
<comment type="cofactor">
    <cofactor evidence="6">
        <name>heme</name>
        <dbReference type="ChEBI" id="CHEBI:30413"/>
    </cofactor>
</comment>
<evidence type="ECO:0000256" key="3">
    <source>
        <dbReference type="ARBA" id="ARBA00022723"/>
    </source>
</evidence>
<dbReference type="GO" id="GO:0005506">
    <property type="term" value="F:iron ion binding"/>
    <property type="evidence" value="ECO:0007669"/>
    <property type="project" value="InterPro"/>
</dbReference>
<keyword evidence="8" id="KW-1133">Transmembrane helix</keyword>
<reference evidence="9 10" key="1">
    <citation type="journal article" date="2022" name="Nat. Plants">
        <title>Genomes of leafy and leafless Platanthera orchids illuminate the evolution of mycoheterotrophy.</title>
        <authorList>
            <person name="Li M.H."/>
            <person name="Liu K.W."/>
            <person name="Li Z."/>
            <person name="Lu H.C."/>
            <person name="Ye Q.L."/>
            <person name="Zhang D."/>
            <person name="Wang J.Y."/>
            <person name="Li Y.F."/>
            <person name="Zhong Z.M."/>
            <person name="Liu X."/>
            <person name="Yu X."/>
            <person name="Liu D.K."/>
            <person name="Tu X.D."/>
            <person name="Liu B."/>
            <person name="Hao Y."/>
            <person name="Liao X.Y."/>
            <person name="Jiang Y.T."/>
            <person name="Sun W.H."/>
            <person name="Chen J."/>
            <person name="Chen Y.Q."/>
            <person name="Ai Y."/>
            <person name="Zhai J.W."/>
            <person name="Wu S.S."/>
            <person name="Zhou Z."/>
            <person name="Hsiao Y.Y."/>
            <person name="Wu W.L."/>
            <person name="Chen Y.Y."/>
            <person name="Lin Y.F."/>
            <person name="Hsu J.L."/>
            <person name="Li C.Y."/>
            <person name="Wang Z.W."/>
            <person name="Zhao X."/>
            <person name="Zhong W.Y."/>
            <person name="Ma X.K."/>
            <person name="Ma L."/>
            <person name="Huang J."/>
            <person name="Chen G.Z."/>
            <person name="Huang M.Z."/>
            <person name="Huang L."/>
            <person name="Peng D.H."/>
            <person name="Luo Y.B."/>
            <person name="Zou S.Q."/>
            <person name="Chen S.P."/>
            <person name="Lan S."/>
            <person name="Tsai W.C."/>
            <person name="Van de Peer Y."/>
            <person name="Liu Z.J."/>
        </authorList>
    </citation>
    <scope>NUCLEOTIDE SEQUENCE [LARGE SCALE GENOMIC DNA]</scope>
    <source>
        <strain evidence="9">Lor287</strain>
    </source>
</reference>
<dbReference type="PANTHER" id="PTHR47944">
    <property type="entry name" value="CYTOCHROME P450 98A9"/>
    <property type="match status" value="1"/>
</dbReference>
<evidence type="ECO:0000256" key="2">
    <source>
        <dbReference type="ARBA" id="ARBA00022617"/>
    </source>
</evidence>
<keyword evidence="10" id="KW-1185">Reference proteome</keyword>
<keyword evidence="2 6" id="KW-0349">Heme</keyword>
<dbReference type="Gene3D" id="1.10.630.10">
    <property type="entry name" value="Cytochrome P450"/>
    <property type="match status" value="1"/>
</dbReference>
<keyword evidence="4 7" id="KW-0560">Oxidoreductase</keyword>
<protein>
    <submittedName>
        <fullName evidence="9">Flavonoid 3'-monooxygenase</fullName>
    </submittedName>
</protein>
<evidence type="ECO:0000256" key="6">
    <source>
        <dbReference type="PIRSR" id="PIRSR602401-1"/>
    </source>
</evidence>
<keyword evidence="3 6" id="KW-0479">Metal-binding</keyword>
<evidence type="ECO:0000256" key="1">
    <source>
        <dbReference type="ARBA" id="ARBA00010617"/>
    </source>
</evidence>
<evidence type="ECO:0000256" key="7">
    <source>
        <dbReference type="RuleBase" id="RU000461"/>
    </source>
</evidence>
<dbReference type="GO" id="GO:0044550">
    <property type="term" value="P:secondary metabolite biosynthetic process"/>
    <property type="evidence" value="ECO:0007669"/>
    <property type="project" value="UniProtKB-ARBA"/>
</dbReference>
<dbReference type="InterPro" id="IPR002401">
    <property type="entry name" value="Cyt_P450_E_grp-I"/>
</dbReference>
<organism evidence="9 10">
    <name type="scientific">Platanthera zijinensis</name>
    <dbReference type="NCBI Taxonomy" id="2320716"/>
    <lineage>
        <taxon>Eukaryota</taxon>
        <taxon>Viridiplantae</taxon>
        <taxon>Streptophyta</taxon>
        <taxon>Embryophyta</taxon>
        <taxon>Tracheophyta</taxon>
        <taxon>Spermatophyta</taxon>
        <taxon>Magnoliopsida</taxon>
        <taxon>Liliopsida</taxon>
        <taxon>Asparagales</taxon>
        <taxon>Orchidaceae</taxon>
        <taxon>Orchidoideae</taxon>
        <taxon>Orchideae</taxon>
        <taxon>Orchidinae</taxon>
        <taxon>Platanthera</taxon>
    </lineage>
</organism>
<dbReference type="InterPro" id="IPR001128">
    <property type="entry name" value="Cyt_P450"/>
</dbReference>
<evidence type="ECO:0000256" key="4">
    <source>
        <dbReference type="ARBA" id="ARBA00023002"/>
    </source>
</evidence>
<dbReference type="CDD" id="cd20618">
    <property type="entry name" value="CYP71_clan"/>
    <property type="match status" value="1"/>
</dbReference>
<accession>A0AAP0G161</accession>
<evidence type="ECO:0000256" key="8">
    <source>
        <dbReference type="SAM" id="Phobius"/>
    </source>
</evidence>
<dbReference type="InterPro" id="IPR017972">
    <property type="entry name" value="Cyt_P450_CS"/>
</dbReference>
<comment type="caution">
    <text evidence="9">The sequence shown here is derived from an EMBL/GenBank/DDBJ whole genome shotgun (WGS) entry which is preliminary data.</text>
</comment>
<sequence length="536" mass="60664">MEPLPSPWVSYSAIAALLFLILLKNVIGGRRRRHLPPGPRPWPIIGNLNLIGALPHRSIHELSKKYGPLMHLRFGSFPVVVGSSTSMARLILKTHDVAFAGRPKLAAGNHTAYNYSDITWSDYGPYWRQARKMCITELFSARRLDSYETIRSGELRGLLHRLFDAAGEPILLKDHLSTLSLNVISRMVLGRRYLDPTTDDASAPPPPVSPEEFKKMLDELFLLNGVLNIGDSIPWLNFLDLQGYVRRMKAVGRRLDRFLEVVIDEHIARRVKEGDKFAPGDMVDVLIQFAEDPTLDVKLNRNSLKAFSQDLIAGGTESSAVTVEWAMSELLRKPRIIKKAVEELDRVIGRERWVQEKDSHDLPYIEAIVKETMRLHPVAPMLVPRLAREDVIIDGYDIPAGTRVLVNMFTISRDPAIWDEPEEFQPERFLGLNVDVKGQDFELLPFGSGRRMCPGYTLGLRVIQSSLANILHGFNWRLPEGMEVEELNMEEIFGLSTPRKVPLVAVAEPRLPPSLYAHHLEKEVFFGASDPHRSVY</sequence>
<evidence type="ECO:0000256" key="5">
    <source>
        <dbReference type="ARBA" id="ARBA00023004"/>
    </source>
</evidence>
<dbReference type="GO" id="GO:0004497">
    <property type="term" value="F:monooxygenase activity"/>
    <property type="evidence" value="ECO:0007669"/>
    <property type="project" value="UniProtKB-KW"/>
</dbReference>
<feature type="binding site" description="axial binding residue" evidence="6">
    <location>
        <position position="453"/>
    </location>
    <ligand>
        <name>heme</name>
        <dbReference type="ChEBI" id="CHEBI:30413"/>
    </ligand>
    <ligandPart>
        <name>Fe</name>
        <dbReference type="ChEBI" id="CHEBI:18248"/>
    </ligandPart>
</feature>
<evidence type="ECO:0000313" key="9">
    <source>
        <dbReference type="EMBL" id="KAK8931361.1"/>
    </source>
</evidence>
<comment type="similarity">
    <text evidence="1 7">Belongs to the cytochrome P450 family.</text>
</comment>
<dbReference type="PRINTS" id="PR00463">
    <property type="entry name" value="EP450I"/>
</dbReference>
<keyword evidence="8" id="KW-0472">Membrane</keyword>
<dbReference type="Proteomes" id="UP001418222">
    <property type="component" value="Unassembled WGS sequence"/>
</dbReference>
<gene>
    <name evidence="9" type="primary">CYP75B2</name>
    <name evidence="9" type="ORF">KSP39_PZI016471</name>
</gene>
<feature type="transmembrane region" description="Helical" evidence="8">
    <location>
        <begin position="6"/>
        <end position="23"/>
    </location>
</feature>
<dbReference type="GO" id="GO:0020037">
    <property type="term" value="F:heme binding"/>
    <property type="evidence" value="ECO:0007669"/>
    <property type="project" value="InterPro"/>
</dbReference>
<dbReference type="SUPFAM" id="SSF48264">
    <property type="entry name" value="Cytochrome P450"/>
    <property type="match status" value="1"/>
</dbReference>
<dbReference type="PANTHER" id="PTHR47944:SF4">
    <property type="entry name" value="OS09G0441700 PROTEIN"/>
    <property type="match status" value="1"/>
</dbReference>
<dbReference type="PROSITE" id="PS00086">
    <property type="entry name" value="CYTOCHROME_P450"/>
    <property type="match status" value="1"/>
</dbReference>
<evidence type="ECO:0000313" key="10">
    <source>
        <dbReference type="Proteomes" id="UP001418222"/>
    </source>
</evidence>
<keyword evidence="8" id="KW-0812">Transmembrane</keyword>
<name>A0AAP0G161_9ASPA</name>
<dbReference type="GO" id="GO:0016705">
    <property type="term" value="F:oxidoreductase activity, acting on paired donors, with incorporation or reduction of molecular oxygen"/>
    <property type="evidence" value="ECO:0007669"/>
    <property type="project" value="InterPro"/>
</dbReference>
<dbReference type="AlphaFoldDB" id="A0AAP0G161"/>